<dbReference type="EMBL" id="JACRTL010000005">
    <property type="protein sequence ID" value="MBC8611365.1"/>
    <property type="molecule type" value="Genomic_DNA"/>
</dbReference>
<dbReference type="PANTHER" id="PTHR21666:SF270">
    <property type="entry name" value="MUREIN HYDROLASE ACTIVATOR ENVC"/>
    <property type="match status" value="1"/>
</dbReference>
<dbReference type="Proteomes" id="UP000632659">
    <property type="component" value="Unassembled WGS sequence"/>
</dbReference>
<evidence type="ECO:0000259" key="3">
    <source>
        <dbReference type="PROSITE" id="PS51109"/>
    </source>
</evidence>
<feature type="transmembrane region" description="Helical" evidence="2">
    <location>
        <begin position="169"/>
        <end position="197"/>
    </location>
</feature>
<dbReference type="AlphaFoldDB" id="A0A8J6TXK5"/>
<dbReference type="GO" id="GO:0004222">
    <property type="term" value="F:metalloendopeptidase activity"/>
    <property type="evidence" value="ECO:0007669"/>
    <property type="project" value="TreeGrafter"/>
</dbReference>
<dbReference type="Gene3D" id="2.70.70.10">
    <property type="entry name" value="Glucose Permease (Domain IIA)"/>
    <property type="match status" value="1"/>
</dbReference>
<proteinExistence type="predicted"/>
<evidence type="ECO:0000313" key="5">
    <source>
        <dbReference type="Proteomes" id="UP000632659"/>
    </source>
</evidence>
<feature type="domain" description="G5" evidence="3">
    <location>
        <begin position="399"/>
        <end position="479"/>
    </location>
</feature>
<dbReference type="Pfam" id="PF01551">
    <property type="entry name" value="Peptidase_M23"/>
    <property type="match status" value="1"/>
</dbReference>
<dbReference type="InterPro" id="IPR050570">
    <property type="entry name" value="Cell_wall_metabolism_enzyme"/>
</dbReference>
<dbReference type="Pfam" id="PF07501">
    <property type="entry name" value="G5"/>
    <property type="match status" value="1"/>
</dbReference>
<reference evidence="4" key="1">
    <citation type="submission" date="2020-08" db="EMBL/GenBank/DDBJ databases">
        <title>Genome public.</title>
        <authorList>
            <person name="Liu C."/>
            <person name="Sun Q."/>
        </authorList>
    </citation>
    <scope>NUCLEOTIDE SEQUENCE</scope>
    <source>
        <strain evidence="4">NSJ-15</strain>
    </source>
</reference>
<dbReference type="PANTHER" id="PTHR21666">
    <property type="entry name" value="PEPTIDASE-RELATED"/>
    <property type="match status" value="1"/>
</dbReference>
<accession>A0A8J6TXK5</accession>
<gene>
    <name evidence="4" type="ORF">H8702_09650</name>
</gene>
<sequence length="620" mass="67701">MAVSKSANRSDLAYYPKSRTRSPYSKNTLRHSIHSAAESRSAVRKKAFIQTTENPLLYFFSVVGGGIADSFYIAGVILGYLRKEIFVRQERRLYWRMKKLGIRFSYLMGRLGLAITLPFVKTVRGFYLMGQAVARQKGRPFGDKVMAAADVFYYGCRNNINMFKTMVNYILPVMGVVLFACVVNFTGSLSFAVAVSYNGEQIGYVSSEAVAEQAKQILTGRLVYLDDSERITITPSYSLEIVENTEMLNEYQLADELIQLSSDEIVTAKGLYVDNVFYGAAEGDGTELEATLQKVLDQYRTDSEDETVSFVNDVKVVPGLYITENIVSTDDLVAQVLSTDSTVRYYTASLNETAEEVADANRISVSELKKLNPDIEIDSKSTTFSEGQMLTVAEGGSFLPVQVTRTETYTEEVPYSTKTTKSADYMKGTTKTVKAGENGKNQVTAKISYVDGSEVSREVLSTKVLSEPVTREVIQGTASPVSLSGSTGDGKIASGFIWPLSGSNRYVSSYYGSRSLGNHGGIDICLRGGTYGASVRASASGTVVFSGTNGSFGKLVRIDHGNGLQTYYAHNSQLLVSAGDHVAQGEVIAKAGATGRVTGPHVHFEVRVNGQRRNPINYLP</sequence>
<name>A0A8J6TXK5_9FIRM</name>
<dbReference type="SMART" id="SM01208">
    <property type="entry name" value="G5"/>
    <property type="match status" value="1"/>
</dbReference>
<dbReference type="SUPFAM" id="SSF51261">
    <property type="entry name" value="Duplicated hybrid motif"/>
    <property type="match status" value="1"/>
</dbReference>
<dbReference type="InterPro" id="IPR011098">
    <property type="entry name" value="G5_dom"/>
</dbReference>
<comment type="caution">
    <text evidence="4">The sequence shown here is derived from an EMBL/GenBank/DDBJ whole genome shotgun (WGS) entry which is preliminary data.</text>
</comment>
<dbReference type="CDD" id="cd12797">
    <property type="entry name" value="M23_peptidase"/>
    <property type="match status" value="1"/>
</dbReference>
<dbReference type="OrthoDB" id="5623881at2"/>
<keyword evidence="5" id="KW-1185">Reference proteome</keyword>
<evidence type="ECO:0000256" key="1">
    <source>
        <dbReference type="ARBA" id="ARBA00022729"/>
    </source>
</evidence>
<keyword evidence="2" id="KW-1133">Transmembrane helix</keyword>
<evidence type="ECO:0000313" key="4">
    <source>
        <dbReference type="EMBL" id="MBC8611365.1"/>
    </source>
</evidence>
<dbReference type="InterPro" id="IPR016047">
    <property type="entry name" value="M23ase_b-sheet_dom"/>
</dbReference>
<feature type="transmembrane region" description="Helical" evidence="2">
    <location>
        <begin position="56"/>
        <end position="81"/>
    </location>
</feature>
<keyword evidence="2" id="KW-0472">Membrane</keyword>
<dbReference type="Gene3D" id="2.20.230.10">
    <property type="entry name" value="Resuscitation-promoting factor rpfb"/>
    <property type="match status" value="1"/>
</dbReference>
<dbReference type="InterPro" id="IPR011055">
    <property type="entry name" value="Dup_hybrid_motif"/>
</dbReference>
<dbReference type="RefSeq" id="WP_093987643.1">
    <property type="nucleotide sequence ID" value="NZ_FYDD01000002.1"/>
</dbReference>
<keyword evidence="1" id="KW-0732">Signal</keyword>
<feature type="transmembrane region" description="Helical" evidence="2">
    <location>
        <begin position="102"/>
        <end position="120"/>
    </location>
</feature>
<keyword evidence="2" id="KW-0812">Transmembrane</keyword>
<organism evidence="4 5">
    <name type="scientific">Massiliimalia timonensis</name>
    <dbReference type="NCBI Taxonomy" id="1987501"/>
    <lineage>
        <taxon>Bacteria</taxon>
        <taxon>Bacillati</taxon>
        <taxon>Bacillota</taxon>
        <taxon>Clostridia</taxon>
        <taxon>Eubacteriales</taxon>
        <taxon>Oscillospiraceae</taxon>
        <taxon>Massiliimalia</taxon>
    </lineage>
</organism>
<evidence type="ECO:0000256" key="2">
    <source>
        <dbReference type="SAM" id="Phobius"/>
    </source>
</evidence>
<dbReference type="PROSITE" id="PS51109">
    <property type="entry name" value="G5"/>
    <property type="match status" value="1"/>
</dbReference>
<protein>
    <submittedName>
        <fullName evidence="4">Peptidoglycan DD-metalloendopeptidase family protein</fullName>
    </submittedName>
</protein>